<accession>A0A7G1QB81</accession>
<dbReference type="GO" id="GO:0030170">
    <property type="term" value="F:pyridoxal phosphate binding"/>
    <property type="evidence" value="ECO:0007669"/>
    <property type="project" value="UniProtKB-UniRule"/>
</dbReference>
<dbReference type="InterPro" id="IPR001917">
    <property type="entry name" value="Aminotrans_II_pyridoxalP_BS"/>
</dbReference>
<comment type="catalytic activity">
    <reaction evidence="8 9">
        <text>6-carboxyhexanoyl-[ACP] + L-alanine + H(+) = (8S)-8-amino-7-oxononanoate + holo-[ACP] + CO2</text>
        <dbReference type="Rhea" id="RHEA:42288"/>
        <dbReference type="Rhea" id="RHEA-COMP:9685"/>
        <dbReference type="Rhea" id="RHEA-COMP:9955"/>
        <dbReference type="ChEBI" id="CHEBI:15378"/>
        <dbReference type="ChEBI" id="CHEBI:16526"/>
        <dbReference type="ChEBI" id="CHEBI:57972"/>
        <dbReference type="ChEBI" id="CHEBI:64479"/>
        <dbReference type="ChEBI" id="CHEBI:78846"/>
        <dbReference type="ChEBI" id="CHEBI:149468"/>
        <dbReference type="EC" id="2.3.1.47"/>
    </reaction>
</comment>
<proteinExistence type="inferred from homology"/>
<name>A0A7G1QB81_9GAMM</name>
<evidence type="ECO:0000256" key="1">
    <source>
        <dbReference type="ARBA" id="ARBA00001933"/>
    </source>
</evidence>
<feature type="binding site" evidence="9">
    <location>
        <position position="354"/>
    </location>
    <ligand>
        <name>substrate</name>
    </ligand>
</feature>
<keyword evidence="5 9" id="KW-0808">Transferase</keyword>
<dbReference type="HAMAP" id="MF_01693">
    <property type="entry name" value="BioF_aminotrans_2"/>
    <property type="match status" value="1"/>
</dbReference>
<dbReference type="PROSITE" id="PS00599">
    <property type="entry name" value="AA_TRANSFER_CLASS_2"/>
    <property type="match status" value="1"/>
</dbReference>
<comment type="similarity">
    <text evidence="3 9">Belongs to the class-II pyridoxal-phosphate-dependent aminotransferase family. BioF subfamily.</text>
</comment>
<evidence type="ECO:0000256" key="8">
    <source>
        <dbReference type="ARBA" id="ARBA00047715"/>
    </source>
</evidence>
<dbReference type="CDD" id="cd06454">
    <property type="entry name" value="KBL_like"/>
    <property type="match status" value="1"/>
</dbReference>
<evidence type="ECO:0000256" key="2">
    <source>
        <dbReference type="ARBA" id="ARBA00004746"/>
    </source>
</evidence>
<feature type="binding site" evidence="9">
    <location>
        <position position="237"/>
    </location>
    <ligand>
        <name>pyridoxal 5'-phosphate</name>
        <dbReference type="ChEBI" id="CHEBI:597326"/>
    </ligand>
</feature>
<dbReference type="InterPro" id="IPR004839">
    <property type="entry name" value="Aminotransferase_I/II_large"/>
</dbReference>
<dbReference type="RefSeq" id="WP_197744123.1">
    <property type="nucleotide sequence ID" value="NZ_LR778175.1"/>
</dbReference>
<feature type="binding site" evidence="9">
    <location>
        <position position="22"/>
    </location>
    <ligand>
        <name>substrate</name>
    </ligand>
</feature>
<dbReference type="GO" id="GO:0008710">
    <property type="term" value="F:8-amino-7-oxononanoate synthase activity"/>
    <property type="evidence" value="ECO:0007669"/>
    <property type="project" value="UniProtKB-UniRule"/>
</dbReference>
<comment type="function">
    <text evidence="9">Catalyzes the decarboxylative condensation of pimeloyl-[acyl-carrier protein] and L-alanine to produce 8-amino-7-oxononanoate (AON), [acyl-carrier protein], and carbon dioxide.</text>
</comment>
<protein>
    <recommendedName>
        <fullName evidence="9">8-amino-7-oxononanoate synthase</fullName>
        <shortName evidence="9">AONS</shortName>
        <ecNumber evidence="9">2.3.1.47</ecNumber>
    </recommendedName>
    <alternativeName>
        <fullName evidence="9">7-keto-8-amino-pelargonic acid synthase</fullName>
        <shortName evidence="9">7-KAP synthase</shortName>
        <shortName evidence="9">KAPA synthase</shortName>
    </alternativeName>
    <alternativeName>
        <fullName evidence="9">8-amino-7-ketopelargonate synthase</fullName>
    </alternativeName>
</protein>
<evidence type="ECO:0000256" key="4">
    <source>
        <dbReference type="ARBA" id="ARBA00011738"/>
    </source>
</evidence>
<dbReference type="InterPro" id="IPR015424">
    <property type="entry name" value="PyrdxlP-dep_Trfase"/>
</dbReference>
<feature type="binding site" evidence="9">
    <location>
        <position position="180"/>
    </location>
    <ligand>
        <name>pyridoxal 5'-phosphate</name>
        <dbReference type="ChEBI" id="CHEBI:597326"/>
    </ligand>
</feature>
<evidence type="ECO:0000256" key="7">
    <source>
        <dbReference type="ARBA" id="ARBA00022898"/>
    </source>
</evidence>
<dbReference type="Pfam" id="PF00155">
    <property type="entry name" value="Aminotran_1_2"/>
    <property type="match status" value="1"/>
</dbReference>
<keyword evidence="6 9" id="KW-0093">Biotin biosynthesis</keyword>
<feature type="domain" description="Aminotransferase class I/classII large" evidence="11">
    <location>
        <begin position="41"/>
        <end position="382"/>
    </location>
</feature>
<dbReference type="NCBIfam" id="TIGR00858">
    <property type="entry name" value="bioF"/>
    <property type="match status" value="1"/>
</dbReference>
<keyword evidence="12" id="KW-0012">Acyltransferase</keyword>
<comment type="subunit">
    <text evidence="4 9">Homodimer.</text>
</comment>
<dbReference type="UniPathway" id="UPA00078"/>
<dbReference type="Proteomes" id="UP000516072">
    <property type="component" value="Chromosome"/>
</dbReference>
<evidence type="ECO:0000256" key="5">
    <source>
        <dbReference type="ARBA" id="ARBA00022679"/>
    </source>
</evidence>
<dbReference type="KEGG" id="ntg:NSCAC_1448"/>
<sequence length="386" mass="42198">MTSLNVALKADLEQRKAQSLYRYRKITQGPQGPFIQVDNKKLLGFCSNDYLGLANHPTVRTAFIQGANQYGVGSGAAHLVTGHTQAHHDLEEALAKFVNRPRALLFSTGYMANIGVINALLGRQDLVIEDRLNHASLIDGGRFSGAEFKRYLHGDDSALKKILESRIYQRKLVVTDGVFSMDGDIAPLAALSTVVEQHDAWLMVDDAHGLGVLGDQGRGTLEYLKLNEAQVPILIGTLGKALGTFGAFVAGEEALIETLIQQARTYIYTTAPPSAVATATLASLQLTQSESWRRERLIFLIQHFRKGATQLGLKLMDSMTPIQPLLVGSSEKALQISQSLLKQGIFITPIRPPTVPQGTARLRITLTANHTEEQVNQLLDSLARII</sequence>
<dbReference type="InterPro" id="IPR015421">
    <property type="entry name" value="PyrdxlP-dep_Trfase_major"/>
</dbReference>
<feature type="binding site" evidence="9">
    <location>
        <position position="208"/>
    </location>
    <ligand>
        <name>pyridoxal 5'-phosphate</name>
        <dbReference type="ChEBI" id="CHEBI:597326"/>
    </ligand>
</feature>
<evidence type="ECO:0000313" key="13">
    <source>
        <dbReference type="Proteomes" id="UP000516072"/>
    </source>
</evidence>
<dbReference type="EMBL" id="LR778175">
    <property type="protein sequence ID" value="CAB1276993.1"/>
    <property type="molecule type" value="Genomic_DNA"/>
</dbReference>
<dbReference type="Gene3D" id="3.90.1150.10">
    <property type="entry name" value="Aspartate Aminotransferase, domain 1"/>
    <property type="match status" value="1"/>
</dbReference>
<dbReference type="EC" id="2.3.1.47" evidence="9"/>
<dbReference type="GO" id="GO:0009102">
    <property type="term" value="P:biotin biosynthetic process"/>
    <property type="evidence" value="ECO:0007669"/>
    <property type="project" value="UniProtKB-UniRule"/>
</dbReference>
<dbReference type="PANTHER" id="PTHR13693:SF100">
    <property type="entry name" value="8-AMINO-7-OXONONANOATE SYNTHASE"/>
    <property type="match status" value="1"/>
</dbReference>
<dbReference type="PANTHER" id="PTHR13693">
    <property type="entry name" value="CLASS II AMINOTRANSFERASE/8-AMINO-7-OXONONANOATE SYNTHASE"/>
    <property type="match status" value="1"/>
</dbReference>
<feature type="binding site" evidence="9">
    <location>
        <begin position="109"/>
        <end position="110"/>
    </location>
    <ligand>
        <name>pyridoxal 5'-phosphate</name>
        <dbReference type="ChEBI" id="CHEBI:597326"/>
    </ligand>
</feature>
<keyword evidence="13" id="KW-1185">Reference proteome</keyword>
<dbReference type="InterPro" id="IPR015422">
    <property type="entry name" value="PyrdxlP-dep_Trfase_small"/>
</dbReference>
<keyword evidence="7 9" id="KW-0663">Pyridoxal phosphate</keyword>
<organism evidence="12 13">
    <name type="scientific">Candidatus Nitrosacidococcus tergens</name>
    <dbReference type="NCBI Taxonomy" id="553981"/>
    <lineage>
        <taxon>Bacteria</taxon>
        <taxon>Pseudomonadati</taxon>
        <taxon>Pseudomonadota</taxon>
        <taxon>Gammaproteobacteria</taxon>
        <taxon>Chromatiales</taxon>
        <taxon>Chromatiaceae</taxon>
        <taxon>Candidatus Nitrosacidococcus</taxon>
    </lineage>
</organism>
<dbReference type="AlphaFoldDB" id="A0A7G1QB81"/>
<evidence type="ECO:0000313" key="12">
    <source>
        <dbReference type="EMBL" id="CAB1276993.1"/>
    </source>
</evidence>
<dbReference type="Gene3D" id="3.40.640.10">
    <property type="entry name" value="Type I PLP-dependent aspartate aminotransferase-like (Major domain)"/>
    <property type="match status" value="1"/>
</dbReference>
<gene>
    <name evidence="9 12" type="primary">bioF</name>
    <name evidence="12" type="ORF">NSCAC_1448</name>
</gene>
<dbReference type="InterPro" id="IPR050087">
    <property type="entry name" value="AON_synthase_class-II"/>
</dbReference>
<evidence type="ECO:0000256" key="9">
    <source>
        <dbReference type="HAMAP-Rule" id="MF_01693"/>
    </source>
</evidence>
<dbReference type="InterPro" id="IPR004723">
    <property type="entry name" value="AONS_Archaea/Proteobacteria"/>
</dbReference>
<evidence type="ECO:0000256" key="10">
    <source>
        <dbReference type="PIRSR" id="PIRSR604723-51"/>
    </source>
</evidence>
<comment type="pathway">
    <text evidence="2 9">Cofactor biosynthesis; biotin biosynthesis.</text>
</comment>
<comment type="cofactor">
    <cofactor evidence="1 9 10">
        <name>pyridoxal 5'-phosphate</name>
        <dbReference type="ChEBI" id="CHEBI:597326"/>
    </cofactor>
</comment>
<dbReference type="SUPFAM" id="SSF53383">
    <property type="entry name" value="PLP-dependent transferases"/>
    <property type="match status" value="1"/>
</dbReference>
<feature type="binding site" evidence="9">
    <location>
        <position position="134"/>
    </location>
    <ligand>
        <name>substrate</name>
    </ligand>
</feature>
<dbReference type="InterPro" id="IPR022834">
    <property type="entry name" value="AONS_Proteobacteria"/>
</dbReference>
<evidence type="ECO:0000256" key="3">
    <source>
        <dbReference type="ARBA" id="ARBA00010008"/>
    </source>
</evidence>
<reference evidence="12 13" key="1">
    <citation type="submission" date="2020-03" db="EMBL/GenBank/DDBJ databases">
        <authorList>
            <person name="Picone N."/>
        </authorList>
    </citation>
    <scope>NUCLEOTIDE SEQUENCE [LARGE SCALE GENOMIC DNA]</scope>
    <source>
        <strain evidence="12">NSCAC1</strain>
    </source>
</reference>
<evidence type="ECO:0000259" key="11">
    <source>
        <dbReference type="Pfam" id="PF00155"/>
    </source>
</evidence>
<feature type="modified residue" description="N6-(pyridoxal phosphate)lysine" evidence="9 10">
    <location>
        <position position="240"/>
    </location>
</feature>
<evidence type="ECO:0000256" key="6">
    <source>
        <dbReference type="ARBA" id="ARBA00022756"/>
    </source>
</evidence>